<dbReference type="InterPro" id="IPR001789">
    <property type="entry name" value="Sig_transdc_resp-reg_receiver"/>
</dbReference>
<dbReference type="PANTHER" id="PTHR45339:SF1">
    <property type="entry name" value="HYBRID SIGNAL TRANSDUCTION HISTIDINE KINASE J"/>
    <property type="match status" value="1"/>
</dbReference>
<evidence type="ECO:0000313" key="5">
    <source>
        <dbReference type="EMBL" id="KAH0547866.1"/>
    </source>
</evidence>
<evidence type="ECO:0000256" key="3">
    <source>
        <dbReference type="PROSITE-ProRule" id="PRU00169"/>
    </source>
</evidence>
<organism evidence="5 6">
    <name type="scientific">Trichoglossum hirsutum</name>
    <dbReference type="NCBI Taxonomy" id="265104"/>
    <lineage>
        <taxon>Eukaryota</taxon>
        <taxon>Fungi</taxon>
        <taxon>Dikarya</taxon>
        <taxon>Ascomycota</taxon>
        <taxon>Pezizomycotina</taxon>
        <taxon>Geoglossomycetes</taxon>
        <taxon>Geoglossales</taxon>
        <taxon>Geoglossaceae</taxon>
        <taxon>Trichoglossum</taxon>
    </lineage>
</organism>
<evidence type="ECO:0000313" key="6">
    <source>
        <dbReference type="Proteomes" id="UP000750711"/>
    </source>
</evidence>
<evidence type="ECO:0000256" key="1">
    <source>
        <dbReference type="ARBA" id="ARBA00022553"/>
    </source>
</evidence>
<dbReference type="Pfam" id="PF00072">
    <property type="entry name" value="Response_reg"/>
    <property type="match status" value="1"/>
</dbReference>
<dbReference type="AlphaFoldDB" id="A0A9P8IB40"/>
<dbReference type="GO" id="GO:0000160">
    <property type="term" value="P:phosphorelay signal transduction system"/>
    <property type="evidence" value="ECO:0007669"/>
    <property type="project" value="UniProtKB-KW"/>
</dbReference>
<dbReference type="EMBL" id="JAGHQM010003177">
    <property type="protein sequence ID" value="KAH0547866.1"/>
    <property type="molecule type" value="Genomic_DNA"/>
</dbReference>
<evidence type="ECO:0000259" key="4">
    <source>
        <dbReference type="PROSITE" id="PS50110"/>
    </source>
</evidence>
<dbReference type="Gene3D" id="3.40.50.2300">
    <property type="match status" value="1"/>
</dbReference>
<dbReference type="InterPro" id="IPR011006">
    <property type="entry name" value="CheY-like_superfamily"/>
</dbReference>
<name>A0A9P8IB40_9PEZI</name>
<dbReference type="PANTHER" id="PTHR45339">
    <property type="entry name" value="HYBRID SIGNAL TRANSDUCTION HISTIDINE KINASE J"/>
    <property type="match status" value="1"/>
</dbReference>
<keyword evidence="1" id="KW-0597">Phosphoprotein</keyword>
<gene>
    <name evidence="5" type="ORF">GP486_008392</name>
</gene>
<dbReference type="PROSITE" id="PS50110">
    <property type="entry name" value="RESPONSE_REGULATORY"/>
    <property type="match status" value="1"/>
</dbReference>
<sequence length="134" mass="14522">MPVIDGYRATHMIRNTPPYSTLPELRKVPIIAMTASAIQGDREKCRRAGMDDYLAKPVKGKVLERMLVKWVLEKKKGRIGRSHSPGSHNSLSDTELTGLTGSAGIVLSEAGVGIGAGIEADGQYMQQRDAESTK</sequence>
<proteinExistence type="predicted"/>
<protein>
    <recommendedName>
        <fullName evidence="4">Response regulatory domain-containing protein</fullName>
    </recommendedName>
</protein>
<keyword evidence="2" id="KW-0902">Two-component regulatory system</keyword>
<comment type="caution">
    <text evidence="5">The sequence shown here is derived from an EMBL/GenBank/DDBJ whole genome shotgun (WGS) entry which is preliminary data.</text>
</comment>
<dbReference type="CDD" id="cd17546">
    <property type="entry name" value="REC_hyHK_CKI1_RcsC-like"/>
    <property type="match status" value="1"/>
</dbReference>
<feature type="domain" description="Response regulatory" evidence="4">
    <location>
        <begin position="1"/>
        <end position="71"/>
    </location>
</feature>
<dbReference type="SUPFAM" id="SSF52172">
    <property type="entry name" value="CheY-like"/>
    <property type="match status" value="1"/>
</dbReference>
<evidence type="ECO:0000256" key="2">
    <source>
        <dbReference type="ARBA" id="ARBA00023012"/>
    </source>
</evidence>
<dbReference type="Proteomes" id="UP000750711">
    <property type="component" value="Unassembled WGS sequence"/>
</dbReference>
<reference evidence="5" key="1">
    <citation type="submission" date="2021-03" db="EMBL/GenBank/DDBJ databases">
        <title>Comparative genomics and phylogenomic investigation of the class Geoglossomycetes provide insights into ecological specialization and systematics.</title>
        <authorList>
            <person name="Melie T."/>
            <person name="Pirro S."/>
            <person name="Miller A.N."/>
            <person name="Quandt A."/>
        </authorList>
    </citation>
    <scope>NUCLEOTIDE SEQUENCE</scope>
    <source>
        <strain evidence="5">CAQ_001_2017</strain>
    </source>
</reference>
<comment type="caution">
    <text evidence="3">Lacks conserved residue(s) required for the propagation of feature annotation.</text>
</comment>
<feature type="non-terminal residue" evidence="5">
    <location>
        <position position="134"/>
    </location>
</feature>
<accession>A0A9P8IB40</accession>
<keyword evidence="6" id="KW-1185">Reference proteome</keyword>